<feature type="domain" description="Putative zinc-finger" evidence="5">
    <location>
        <begin position="6"/>
        <end position="35"/>
    </location>
</feature>
<dbReference type="Proteomes" id="UP000558997">
    <property type="component" value="Unassembled WGS sequence"/>
</dbReference>
<evidence type="ECO:0000256" key="4">
    <source>
        <dbReference type="SAM" id="Phobius"/>
    </source>
</evidence>
<keyword evidence="2" id="KW-0804">Transcription</keyword>
<name>A0A841E033_9ACTN</name>
<keyword evidence="1" id="KW-0805">Transcription regulation</keyword>
<organism evidence="6 7">
    <name type="scientific">Kribbella solani</name>
    <dbReference type="NCBI Taxonomy" id="236067"/>
    <lineage>
        <taxon>Bacteria</taxon>
        <taxon>Bacillati</taxon>
        <taxon>Actinomycetota</taxon>
        <taxon>Actinomycetes</taxon>
        <taxon>Propionibacteriales</taxon>
        <taxon>Kribbellaceae</taxon>
        <taxon>Kribbella</taxon>
    </lineage>
</organism>
<evidence type="ECO:0000259" key="5">
    <source>
        <dbReference type="Pfam" id="PF13490"/>
    </source>
</evidence>
<feature type="region of interest" description="Disordered" evidence="3">
    <location>
        <begin position="143"/>
        <end position="163"/>
    </location>
</feature>
<keyword evidence="7" id="KW-1185">Reference proteome</keyword>
<keyword evidence="4" id="KW-0472">Membrane</keyword>
<keyword evidence="4" id="KW-0812">Transmembrane</keyword>
<dbReference type="Gene3D" id="1.10.10.1320">
    <property type="entry name" value="Anti-sigma factor, zinc-finger domain"/>
    <property type="match status" value="1"/>
</dbReference>
<dbReference type="RefSeq" id="WP_184841685.1">
    <property type="nucleotide sequence ID" value="NZ_BAAAVN010000012.1"/>
</dbReference>
<dbReference type="InterPro" id="IPR041916">
    <property type="entry name" value="Anti_sigma_zinc_sf"/>
</dbReference>
<evidence type="ECO:0000256" key="1">
    <source>
        <dbReference type="ARBA" id="ARBA00023015"/>
    </source>
</evidence>
<comment type="caution">
    <text evidence="6">The sequence shown here is derived from an EMBL/GenBank/DDBJ whole genome shotgun (WGS) entry which is preliminary data.</text>
</comment>
<feature type="region of interest" description="Disordered" evidence="3">
    <location>
        <begin position="92"/>
        <end position="113"/>
    </location>
</feature>
<protein>
    <submittedName>
        <fullName evidence="6">Anti-sigma factor RsiW</fullName>
    </submittedName>
</protein>
<dbReference type="InterPro" id="IPR027383">
    <property type="entry name" value="Znf_put"/>
</dbReference>
<evidence type="ECO:0000313" key="7">
    <source>
        <dbReference type="Proteomes" id="UP000558997"/>
    </source>
</evidence>
<reference evidence="6 7" key="1">
    <citation type="submission" date="2020-08" db="EMBL/GenBank/DDBJ databases">
        <title>Sequencing the genomes of 1000 actinobacteria strains.</title>
        <authorList>
            <person name="Klenk H.-P."/>
        </authorList>
    </citation>
    <scope>NUCLEOTIDE SEQUENCE [LARGE SCALE GENOMIC DNA]</scope>
    <source>
        <strain evidence="6 7">DSM 17294</strain>
    </source>
</reference>
<evidence type="ECO:0000256" key="3">
    <source>
        <dbReference type="SAM" id="MobiDB-lite"/>
    </source>
</evidence>
<dbReference type="EMBL" id="JACHNF010000001">
    <property type="protein sequence ID" value="MBB5983581.1"/>
    <property type="molecule type" value="Genomic_DNA"/>
</dbReference>
<feature type="region of interest" description="Disordered" evidence="3">
    <location>
        <begin position="198"/>
        <end position="224"/>
    </location>
</feature>
<evidence type="ECO:0000313" key="6">
    <source>
        <dbReference type="EMBL" id="MBB5983581.1"/>
    </source>
</evidence>
<sequence>MTHPLDKLSAVVDGALDHDSRDRVLVHLVGCDSCRAEVDAQRRLKARMSAVESPDPSTDLMQRLMGVSSFSTEPREEVRPVLTPAVSLFPQRSAFPAGRTGGTRPGAGRGVRSRRRTGVLGAAGSAAAVASLLGTAFVIGDPARSEQPPTLQPPVASFSSDHATTTGGAPFADPVAVLSSYTGGGYAGLSPTLGSALGSSPALGSVPVGSRPGSTLGPVALTGR</sequence>
<evidence type="ECO:0000256" key="2">
    <source>
        <dbReference type="ARBA" id="ARBA00023163"/>
    </source>
</evidence>
<dbReference type="AlphaFoldDB" id="A0A841E033"/>
<dbReference type="Pfam" id="PF13490">
    <property type="entry name" value="zf-HC2"/>
    <property type="match status" value="1"/>
</dbReference>
<keyword evidence="4" id="KW-1133">Transmembrane helix</keyword>
<proteinExistence type="predicted"/>
<accession>A0A841E033</accession>
<feature type="compositionally biased region" description="Gly residues" evidence="3">
    <location>
        <begin position="99"/>
        <end position="109"/>
    </location>
</feature>
<gene>
    <name evidence="6" type="ORF">HDA44_006922</name>
</gene>
<feature type="transmembrane region" description="Helical" evidence="4">
    <location>
        <begin position="119"/>
        <end position="139"/>
    </location>
</feature>